<evidence type="ECO:0000313" key="7">
    <source>
        <dbReference type="Proteomes" id="UP001169063"/>
    </source>
</evidence>
<dbReference type="InterPro" id="IPR002781">
    <property type="entry name" value="TM_pro_TauE-like"/>
</dbReference>
<evidence type="ECO:0000313" key="6">
    <source>
        <dbReference type="EMBL" id="MDO1557892.1"/>
    </source>
</evidence>
<evidence type="ECO:0000256" key="1">
    <source>
        <dbReference type="ARBA" id="ARBA00004141"/>
    </source>
</evidence>
<comment type="similarity">
    <text evidence="5">Belongs to the 4-toluene sulfonate uptake permease (TSUP) (TC 2.A.102) family.</text>
</comment>
<accession>A0ABT8SH40</accession>
<evidence type="ECO:0000256" key="4">
    <source>
        <dbReference type="ARBA" id="ARBA00023136"/>
    </source>
</evidence>
<keyword evidence="2 5" id="KW-0812">Transmembrane</keyword>
<feature type="transmembrane region" description="Helical" evidence="5">
    <location>
        <begin position="234"/>
        <end position="252"/>
    </location>
</feature>
<dbReference type="PANTHER" id="PTHR43701:SF12">
    <property type="entry name" value="MEMBRANE TRANSPORTER PROTEIN YTNM-RELATED"/>
    <property type="match status" value="1"/>
</dbReference>
<dbReference type="Proteomes" id="UP001169063">
    <property type="component" value="Unassembled WGS sequence"/>
</dbReference>
<feature type="transmembrane region" description="Helical" evidence="5">
    <location>
        <begin position="175"/>
        <end position="194"/>
    </location>
</feature>
<dbReference type="PANTHER" id="PTHR43701">
    <property type="entry name" value="MEMBRANE TRANSPORTER PROTEIN MJ0441-RELATED"/>
    <property type="match status" value="1"/>
</dbReference>
<keyword evidence="4 5" id="KW-0472">Membrane</keyword>
<keyword evidence="5" id="KW-1003">Cell membrane</keyword>
<keyword evidence="3 5" id="KW-1133">Transmembrane helix</keyword>
<evidence type="ECO:0000256" key="5">
    <source>
        <dbReference type="RuleBase" id="RU363041"/>
    </source>
</evidence>
<name>A0ABT8SH40_9CAUL</name>
<dbReference type="InterPro" id="IPR051598">
    <property type="entry name" value="TSUP/Inactive_protease-like"/>
</dbReference>
<evidence type="ECO:0000256" key="3">
    <source>
        <dbReference type="ARBA" id="ARBA00022989"/>
    </source>
</evidence>
<reference evidence="6" key="1">
    <citation type="submission" date="2023-07" db="EMBL/GenBank/DDBJ databases">
        <title>Brevundimonas soil sp. nov., isolated from the soil of chemical plant.</title>
        <authorList>
            <person name="Wu N."/>
        </authorList>
    </citation>
    <scope>NUCLEOTIDE SEQUENCE</scope>
    <source>
        <strain evidence="6">XZ-24</strain>
    </source>
</reference>
<organism evidence="6 7">
    <name type="scientific">Peiella sedimenti</name>
    <dbReference type="NCBI Taxonomy" id="3061083"/>
    <lineage>
        <taxon>Bacteria</taxon>
        <taxon>Pseudomonadati</taxon>
        <taxon>Pseudomonadota</taxon>
        <taxon>Alphaproteobacteria</taxon>
        <taxon>Caulobacterales</taxon>
        <taxon>Caulobacteraceae</taxon>
        <taxon>Peiella</taxon>
    </lineage>
</organism>
<sequence>MPDFWLFLAVGFLAQLVDGALGMAYGVVSASCLVSLGVPPANVSASVHASKVFTGAASALSHRMHGNVSKRLLIPLILGGVVGGVVGAYVLTGLPAAVVRPFVVAWLGLMGLFILYRAWRSSPPRTANWRAPAPLGFAGGFLDAIGGGGWGPTVTSSLLAFGVPPRQAVGTSNTAEFFVAVAVSTAFITALLTGHWRDAAGLADHVWAVGGLIVGGVAAAPLAGWITRILPARHLTWAVGLLVLCLCAYQGWKLFTGAGA</sequence>
<dbReference type="EMBL" id="JAUKTR010000001">
    <property type="protein sequence ID" value="MDO1557892.1"/>
    <property type="molecule type" value="Genomic_DNA"/>
</dbReference>
<feature type="transmembrane region" description="Helical" evidence="5">
    <location>
        <begin position="206"/>
        <end position="227"/>
    </location>
</feature>
<feature type="transmembrane region" description="Helical" evidence="5">
    <location>
        <begin position="72"/>
        <end position="91"/>
    </location>
</feature>
<comment type="caution">
    <text evidence="6">The sequence shown here is derived from an EMBL/GenBank/DDBJ whole genome shotgun (WGS) entry which is preliminary data.</text>
</comment>
<proteinExistence type="inferred from homology"/>
<comment type="subcellular location">
    <subcellularLocation>
        <location evidence="5">Cell membrane</location>
        <topology evidence="5">Multi-pass membrane protein</topology>
    </subcellularLocation>
    <subcellularLocation>
        <location evidence="1">Membrane</location>
        <topology evidence="1">Multi-pass membrane protein</topology>
    </subcellularLocation>
</comment>
<dbReference type="Pfam" id="PF01925">
    <property type="entry name" value="TauE"/>
    <property type="match status" value="1"/>
</dbReference>
<keyword evidence="7" id="KW-1185">Reference proteome</keyword>
<dbReference type="RefSeq" id="WP_302108323.1">
    <property type="nucleotide sequence ID" value="NZ_JAUKTR010000001.1"/>
</dbReference>
<feature type="transmembrane region" description="Helical" evidence="5">
    <location>
        <begin position="97"/>
        <end position="116"/>
    </location>
</feature>
<evidence type="ECO:0000256" key="2">
    <source>
        <dbReference type="ARBA" id="ARBA00022692"/>
    </source>
</evidence>
<protein>
    <recommendedName>
        <fullName evidence="5">Probable membrane transporter protein</fullName>
    </recommendedName>
</protein>
<gene>
    <name evidence="6" type="ORF">Q0812_00440</name>
</gene>